<dbReference type="EMBL" id="VSRR010005944">
    <property type="protein sequence ID" value="MPC43688.1"/>
    <property type="molecule type" value="Genomic_DNA"/>
</dbReference>
<gene>
    <name evidence="1" type="ORF">E2C01_037340</name>
</gene>
<evidence type="ECO:0000313" key="1">
    <source>
        <dbReference type="EMBL" id="MPC43688.1"/>
    </source>
</evidence>
<organism evidence="1 2">
    <name type="scientific">Portunus trituberculatus</name>
    <name type="common">Swimming crab</name>
    <name type="synonym">Neptunus trituberculatus</name>
    <dbReference type="NCBI Taxonomy" id="210409"/>
    <lineage>
        <taxon>Eukaryota</taxon>
        <taxon>Metazoa</taxon>
        <taxon>Ecdysozoa</taxon>
        <taxon>Arthropoda</taxon>
        <taxon>Crustacea</taxon>
        <taxon>Multicrustacea</taxon>
        <taxon>Malacostraca</taxon>
        <taxon>Eumalacostraca</taxon>
        <taxon>Eucarida</taxon>
        <taxon>Decapoda</taxon>
        <taxon>Pleocyemata</taxon>
        <taxon>Brachyura</taxon>
        <taxon>Eubrachyura</taxon>
        <taxon>Portunoidea</taxon>
        <taxon>Portunidae</taxon>
        <taxon>Portuninae</taxon>
        <taxon>Portunus</taxon>
    </lineage>
</organism>
<sequence length="25" mass="2796">MHGQCAWPRMVIVTGRDVISRATNP</sequence>
<keyword evidence="2" id="KW-1185">Reference proteome</keyword>
<evidence type="ECO:0000313" key="2">
    <source>
        <dbReference type="Proteomes" id="UP000324222"/>
    </source>
</evidence>
<protein>
    <submittedName>
        <fullName evidence="1">Uncharacterized protein</fullName>
    </submittedName>
</protein>
<proteinExistence type="predicted"/>
<reference evidence="1 2" key="1">
    <citation type="submission" date="2019-05" db="EMBL/GenBank/DDBJ databases">
        <title>Another draft genome of Portunus trituberculatus and its Hox gene families provides insights of decapod evolution.</title>
        <authorList>
            <person name="Jeong J.-H."/>
            <person name="Song I."/>
            <person name="Kim S."/>
            <person name="Choi T."/>
            <person name="Kim D."/>
            <person name="Ryu S."/>
            <person name="Kim W."/>
        </authorList>
    </citation>
    <scope>NUCLEOTIDE SEQUENCE [LARGE SCALE GENOMIC DNA]</scope>
    <source>
        <tissue evidence="1">Muscle</tissue>
    </source>
</reference>
<accession>A0A5B7FFD2</accession>
<dbReference type="Proteomes" id="UP000324222">
    <property type="component" value="Unassembled WGS sequence"/>
</dbReference>
<dbReference type="AlphaFoldDB" id="A0A5B7FFD2"/>
<name>A0A5B7FFD2_PORTR</name>
<comment type="caution">
    <text evidence="1">The sequence shown here is derived from an EMBL/GenBank/DDBJ whole genome shotgun (WGS) entry which is preliminary data.</text>
</comment>